<dbReference type="SUPFAM" id="SSF51735">
    <property type="entry name" value="NAD(P)-binding Rossmann-fold domains"/>
    <property type="match status" value="1"/>
</dbReference>
<proteinExistence type="inferred from homology"/>
<dbReference type="InterPro" id="IPR036291">
    <property type="entry name" value="NAD(P)-bd_dom_sf"/>
</dbReference>
<reference evidence="3 4" key="1">
    <citation type="submission" date="2020-07" db="EMBL/GenBank/DDBJ databases">
        <title>Streptomyces isolated from Indian soil.</title>
        <authorList>
            <person name="Mandal S."/>
            <person name="Maiti P.K."/>
        </authorList>
    </citation>
    <scope>NUCLEOTIDE SEQUENCE [LARGE SCALE GENOMIC DNA]</scope>
    <source>
        <strain evidence="3 4">PSKA54</strain>
    </source>
</reference>
<organism evidence="3 4">
    <name type="scientific">Streptomyces himalayensis subsp. aureolus</name>
    <dbReference type="NCBI Taxonomy" id="2758039"/>
    <lineage>
        <taxon>Bacteria</taxon>
        <taxon>Bacillati</taxon>
        <taxon>Actinomycetota</taxon>
        <taxon>Actinomycetes</taxon>
        <taxon>Kitasatosporales</taxon>
        <taxon>Streptomycetaceae</taxon>
        <taxon>Streptomyces</taxon>
        <taxon>Streptomyces himalayensis</taxon>
    </lineage>
</organism>
<keyword evidence="4" id="KW-1185">Reference proteome</keyword>
<comment type="caution">
    <text evidence="3">The sequence shown here is derived from an EMBL/GenBank/DDBJ whole genome shotgun (WGS) entry which is preliminary data.</text>
</comment>
<protein>
    <submittedName>
        <fullName evidence="3">SDR family oxidoreductase</fullName>
    </submittedName>
</protein>
<dbReference type="EMBL" id="JACEQY010000019">
    <property type="protein sequence ID" value="MBA4863286.1"/>
    <property type="molecule type" value="Genomic_DNA"/>
</dbReference>
<dbReference type="PANTHER" id="PTHR44196:SF1">
    <property type="entry name" value="DEHYDROGENASE_REDUCTASE SDR FAMILY MEMBER 7B"/>
    <property type="match status" value="1"/>
</dbReference>
<gene>
    <name evidence="3" type="ORF">H1V43_18225</name>
</gene>
<accession>A0A7W2D238</accession>
<dbReference type="PANTHER" id="PTHR44196">
    <property type="entry name" value="DEHYDROGENASE/REDUCTASE SDR FAMILY MEMBER 7B"/>
    <property type="match status" value="1"/>
</dbReference>
<sequence>MPNSQPDIAIVTGAASGIGRAAALRLADSGWSVAAVDISDTGLASLAEHSPNIRPFVCDITDPPAVAEAVKRISDEIGSPRRLIHSAGIAKVGQLLDQDPADTLRLMNVIYGGTLHLIHAVVPAMVSRGGGQIVLLGSIAGWVPVPEGGGYGAAKAAVHLLAETLSVECREQGIQVLCVCPPAVETPMLDRMRRDAPAMFGPRPGLTTDAVLDSMDRALARGRLWAFPGRGTHAMWTARRMAPRLVSRIIARTIVRQ</sequence>
<evidence type="ECO:0000313" key="3">
    <source>
        <dbReference type="EMBL" id="MBA4863286.1"/>
    </source>
</evidence>
<dbReference type="InterPro" id="IPR002347">
    <property type="entry name" value="SDR_fam"/>
</dbReference>
<keyword evidence="2" id="KW-0560">Oxidoreductase</keyword>
<dbReference type="GO" id="GO:0016491">
    <property type="term" value="F:oxidoreductase activity"/>
    <property type="evidence" value="ECO:0007669"/>
    <property type="project" value="UniProtKB-KW"/>
</dbReference>
<dbReference type="Pfam" id="PF00106">
    <property type="entry name" value="adh_short"/>
    <property type="match status" value="1"/>
</dbReference>
<evidence type="ECO:0000256" key="1">
    <source>
        <dbReference type="ARBA" id="ARBA00006484"/>
    </source>
</evidence>
<dbReference type="PRINTS" id="PR00081">
    <property type="entry name" value="GDHRDH"/>
</dbReference>
<dbReference type="PROSITE" id="PS00061">
    <property type="entry name" value="ADH_SHORT"/>
    <property type="match status" value="1"/>
</dbReference>
<name>A0A7W2D238_9ACTN</name>
<dbReference type="InterPro" id="IPR020904">
    <property type="entry name" value="Sc_DH/Rdtase_CS"/>
</dbReference>
<dbReference type="GO" id="GO:0016020">
    <property type="term" value="C:membrane"/>
    <property type="evidence" value="ECO:0007669"/>
    <property type="project" value="TreeGrafter"/>
</dbReference>
<dbReference type="AlphaFoldDB" id="A0A7W2D238"/>
<dbReference type="CDD" id="cd05233">
    <property type="entry name" value="SDR_c"/>
    <property type="match status" value="1"/>
</dbReference>
<dbReference type="Gene3D" id="3.40.50.720">
    <property type="entry name" value="NAD(P)-binding Rossmann-like Domain"/>
    <property type="match status" value="1"/>
</dbReference>
<comment type="similarity">
    <text evidence="1">Belongs to the short-chain dehydrogenases/reductases (SDR) family.</text>
</comment>
<evidence type="ECO:0000313" key="4">
    <source>
        <dbReference type="Proteomes" id="UP000586976"/>
    </source>
</evidence>
<evidence type="ECO:0000256" key="2">
    <source>
        <dbReference type="ARBA" id="ARBA00023002"/>
    </source>
</evidence>
<dbReference type="Proteomes" id="UP000586976">
    <property type="component" value="Unassembled WGS sequence"/>
</dbReference>
<dbReference type="RefSeq" id="WP_181865019.1">
    <property type="nucleotide sequence ID" value="NZ_JACEQY010000019.1"/>
</dbReference>